<gene>
    <name evidence="3" type="ORF">RM538_05935</name>
</gene>
<evidence type="ECO:0000313" key="4">
    <source>
        <dbReference type="Proteomes" id="UP001254488"/>
    </source>
</evidence>
<proteinExistence type="predicted"/>
<comment type="caution">
    <text evidence="3">The sequence shown here is derived from an EMBL/GenBank/DDBJ whole genome shotgun (WGS) entry which is preliminary data.</text>
</comment>
<feature type="repeat" description="TPR" evidence="1">
    <location>
        <begin position="318"/>
        <end position="351"/>
    </location>
</feature>
<dbReference type="SUPFAM" id="SSF48452">
    <property type="entry name" value="TPR-like"/>
    <property type="match status" value="1"/>
</dbReference>
<organism evidence="3 4">
    <name type="scientific">Patiriisocius hiemis</name>
    <dbReference type="NCBI Taxonomy" id="3075604"/>
    <lineage>
        <taxon>Bacteria</taxon>
        <taxon>Pseudomonadati</taxon>
        <taxon>Bacteroidota</taxon>
        <taxon>Flavobacteriia</taxon>
        <taxon>Flavobacteriales</taxon>
        <taxon>Flavobacteriaceae</taxon>
        <taxon>Patiriisocius</taxon>
    </lineage>
</organism>
<accession>A0ABU2YE56</accession>
<keyword evidence="2" id="KW-0732">Signal</keyword>
<feature type="signal peptide" evidence="2">
    <location>
        <begin position="1"/>
        <end position="24"/>
    </location>
</feature>
<evidence type="ECO:0008006" key="5">
    <source>
        <dbReference type="Google" id="ProtNLM"/>
    </source>
</evidence>
<protein>
    <recommendedName>
        <fullName evidence="5">Tetratricopeptide repeat protein</fullName>
    </recommendedName>
</protein>
<dbReference type="Proteomes" id="UP001254488">
    <property type="component" value="Unassembled WGS sequence"/>
</dbReference>
<keyword evidence="4" id="KW-1185">Reference proteome</keyword>
<sequence length="457" mass="53101">MKNTYKYLLLILLGIFLFPKHTNAQELSETPTDDLGNVSDAYQENFFEALKQRGIENHELALEALKKAEKAAKKDPKLEAPVFFEIGKNLISVRRYRDGEAYLRRVLDIEGQKLDVMEVLYDLYYQEQDYNSAITLVKELIVFDEDYKEDLANLYSRTKQYDKALEVLDELDESWGESDYRNALRTQIYRTTGNSTGEIEKLEERIDGSKKKEKDYLNLIFLYSEQDNPEKAFETAQELLKQYPKSKLVHLALYKFYLDEGKTKEALQSMDIVFETDDIDLKSKYRVLGDFIQFVNTNPQYEDRLEKTVSQFFEENSGLVYEKLGDYYVEKERKEEALKFYEKGIVIDTDNFSLLKNTLLLQIDFNKFSEAETLSSKSLEIFPAQPLLYLLNGVANNGLQKPDAALESLELGVDFVIDNPKMEKDFYIQLRDAYQQKGDTKKAADFDKKATAINLAN</sequence>
<dbReference type="Gene3D" id="1.25.40.10">
    <property type="entry name" value="Tetratricopeptide repeat domain"/>
    <property type="match status" value="3"/>
</dbReference>
<dbReference type="InterPro" id="IPR019734">
    <property type="entry name" value="TPR_rpt"/>
</dbReference>
<name>A0ABU2YE56_9FLAO</name>
<feature type="chain" id="PRO_5046432594" description="Tetratricopeptide repeat protein" evidence="2">
    <location>
        <begin position="25"/>
        <end position="457"/>
    </location>
</feature>
<reference evidence="3 4" key="1">
    <citation type="submission" date="2023-09" db="EMBL/GenBank/DDBJ databases">
        <authorList>
            <person name="Rey-Velasco X."/>
        </authorList>
    </citation>
    <scope>NUCLEOTIDE SEQUENCE [LARGE SCALE GENOMIC DNA]</scope>
    <source>
        <strain evidence="3 4">W242</strain>
    </source>
</reference>
<dbReference type="RefSeq" id="WP_311332485.1">
    <property type="nucleotide sequence ID" value="NZ_JAVRHZ010000002.1"/>
</dbReference>
<keyword evidence="1" id="KW-0802">TPR repeat</keyword>
<dbReference type="SMART" id="SM00028">
    <property type="entry name" value="TPR"/>
    <property type="match status" value="5"/>
</dbReference>
<evidence type="ECO:0000256" key="2">
    <source>
        <dbReference type="SAM" id="SignalP"/>
    </source>
</evidence>
<dbReference type="PANTHER" id="PTHR12558">
    <property type="entry name" value="CELL DIVISION CYCLE 16,23,27"/>
    <property type="match status" value="1"/>
</dbReference>
<dbReference type="Pfam" id="PF13181">
    <property type="entry name" value="TPR_8"/>
    <property type="match status" value="1"/>
</dbReference>
<dbReference type="SUPFAM" id="SSF81901">
    <property type="entry name" value="HCP-like"/>
    <property type="match status" value="1"/>
</dbReference>
<dbReference type="EMBL" id="JAVRHZ010000002">
    <property type="protein sequence ID" value="MDT0555535.1"/>
    <property type="molecule type" value="Genomic_DNA"/>
</dbReference>
<evidence type="ECO:0000313" key="3">
    <source>
        <dbReference type="EMBL" id="MDT0555535.1"/>
    </source>
</evidence>
<dbReference type="PANTHER" id="PTHR12558:SF13">
    <property type="entry name" value="CELL DIVISION CYCLE PROTEIN 27 HOMOLOG"/>
    <property type="match status" value="1"/>
</dbReference>
<dbReference type="PROSITE" id="PS50005">
    <property type="entry name" value="TPR"/>
    <property type="match status" value="1"/>
</dbReference>
<dbReference type="InterPro" id="IPR011990">
    <property type="entry name" value="TPR-like_helical_dom_sf"/>
</dbReference>
<evidence type="ECO:0000256" key="1">
    <source>
        <dbReference type="PROSITE-ProRule" id="PRU00339"/>
    </source>
</evidence>